<dbReference type="PROSITE" id="PS51257">
    <property type="entry name" value="PROKAR_LIPOPROTEIN"/>
    <property type="match status" value="1"/>
</dbReference>
<reference evidence="3" key="1">
    <citation type="journal article" date="2019" name="Int. J. Syst. Evol. Microbiol.">
        <title>The Global Catalogue of Microorganisms (GCM) 10K type strain sequencing project: providing services to taxonomists for standard genome sequencing and annotation.</title>
        <authorList>
            <consortium name="The Broad Institute Genomics Platform"/>
            <consortium name="The Broad Institute Genome Sequencing Center for Infectious Disease"/>
            <person name="Wu L."/>
            <person name="Ma J."/>
        </authorList>
    </citation>
    <scope>NUCLEOTIDE SEQUENCE [LARGE SCALE GENOMIC DNA]</scope>
    <source>
        <strain evidence="3">CGMCC 4.7682</strain>
    </source>
</reference>
<protein>
    <recommendedName>
        <fullName evidence="4">DUF3558 domain-containing protein</fullName>
    </recommendedName>
</protein>
<dbReference type="EMBL" id="JBHRWI010000021">
    <property type="protein sequence ID" value="MFC3512153.1"/>
    <property type="molecule type" value="Genomic_DNA"/>
</dbReference>
<feature type="chain" id="PRO_5045848736" description="DUF3558 domain-containing protein" evidence="1">
    <location>
        <begin position="25"/>
        <end position="179"/>
    </location>
</feature>
<evidence type="ECO:0008006" key="4">
    <source>
        <dbReference type="Google" id="ProtNLM"/>
    </source>
</evidence>
<name>A0ABV7QKP9_9PSEU</name>
<evidence type="ECO:0000256" key="1">
    <source>
        <dbReference type="SAM" id="SignalP"/>
    </source>
</evidence>
<comment type="caution">
    <text evidence="2">The sequence shown here is derived from an EMBL/GenBank/DDBJ whole genome shotgun (WGS) entry which is preliminary data.</text>
</comment>
<feature type="signal peptide" evidence="1">
    <location>
        <begin position="1"/>
        <end position="24"/>
    </location>
</feature>
<gene>
    <name evidence="2" type="ORF">ACFORO_18420</name>
</gene>
<keyword evidence="3" id="KW-1185">Reference proteome</keyword>
<dbReference type="RefSeq" id="WP_377874659.1">
    <property type="nucleotide sequence ID" value="NZ_JBHMAY010000074.1"/>
</dbReference>
<proteinExistence type="predicted"/>
<sequence>MVTTRTSRLLVLLGAGAIALTACDKSVNGKAAPNAPASPSASTGNPFADRNQCALLDQILSGTGYPKAKSSIAQERKACVTQKSSGGLNATDVALLLQEDQRYDSDIKNTTQARSGSLGGRKFIEDPAELGSAGQCTISMSVQTDSRAIILVTGGKDTAASCKTAEDLATKLDPLLPKG</sequence>
<organism evidence="2 3">
    <name type="scientific">Amycolatopsis halotolerans</name>
    <dbReference type="NCBI Taxonomy" id="330083"/>
    <lineage>
        <taxon>Bacteria</taxon>
        <taxon>Bacillati</taxon>
        <taxon>Actinomycetota</taxon>
        <taxon>Actinomycetes</taxon>
        <taxon>Pseudonocardiales</taxon>
        <taxon>Pseudonocardiaceae</taxon>
        <taxon>Amycolatopsis</taxon>
    </lineage>
</organism>
<evidence type="ECO:0000313" key="2">
    <source>
        <dbReference type="EMBL" id="MFC3512153.1"/>
    </source>
</evidence>
<accession>A0ABV7QKP9</accession>
<keyword evidence="1" id="KW-0732">Signal</keyword>
<evidence type="ECO:0000313" key="3">
    <source>
        <dbReference type="Proteomes" id="UP001595764"/>
    </source>
</evidence>
<dbReference type="Proteomes" id="UP001595764">
    <property type="component" value="Unassembled WGS sequence"/>
</dbReference>